<evidence type="ECO:0000313" key="5">
    <source>
        <dbReference type="EMBL" id="UUI02447.1"/>
    </source>
</evidence>
<dbReference type="PANTHER" id="PTHR43537:SF24">
    <property type="entry name" value="GLUCONATE OPERON TRANSCRIPTIONAL REPRESSOR"/>
    <property type="match status" value="1"/>
</dbReference>
<dbReference type="SMART" id="SM00345">
    <property type="entry name" value="HTH_GNTR"/>
    <property type="match status" value="1"/>
</dbReference>
<evidence type="ECO:0000256" key="2">
    <source>
        <dbReference type="ARBA" id="ARBA00023125"/>
    </source>
</evidence>
<dbReference type="CDD" id="cd07377">
    <property type="entry name" value="WHTH_GntR"/>
    <property type="match status" value="1"/>
</dbReference>
<evidence type="ECO:0000313" key="6">
    <source>
        <dbReference type="Proteomes" id="UP001059773"/>
    </source>
</evidence>
<dbReference type="SUPFAM" id="SSF46785">
    <property type="entry name" value="Winged helix' DNA-binding domain"/>
    <property type="match status" value="1"/>
</dbReference>
<dbReference type="EMBL" id="CP101914">
    <property type="protein sequence ID" value="UUI02447.1"/>
    <property type="molecule type" value="Genomic_DNA"/>
</dbReference>
<evidence type="ECO:0000256" key="3">
    <source>
        <dbReference type="ARBA" id="ARBA00023163"/>
    </source>
</evidence>
<dbReference type="InterPro" id="IPR036388">
    <property type="entry name" value="WH-like_DNA-bd_sf"/>
</dbReference>
<dbReference type="InterPro" id="IPR008920">
    <property type="entry name" value="TF_FadR/GntR_C"/>
</dbReference>
<keyword evidence="3" id="KW-0804">Transcription</keyword>
<dbReference type="Pfam" id="PF00392">
    <property type="entry name" value="GntR"/>
    <property type="match status" value="1"/>
</dbReference>
<organism evidence="5 6">
    <name type="scientific">Oceanobacillus jeddahense</name>
    <dbReference type="NCBI Taxonomy" id="1462527"/>
    <lineage>
        <taxon>Bacteria</taxon>
        <taxon>Bacillati</taxon>
        <taxon>Bacillota</taxon>
        <taxon>Bacilli</taxon>
        <taxon>Bacillales</taxon>
        <taxon>Bacillaceae</taxon>
        <taxon>Oceanobacillus</taxon>
    </lineage>
</organism>
<name>A0ABY5JQ54_9BACI</name>
<dbReference type="Gene3D" id="1.10.10.10">
    <property type="entry name" value="Winged helix-like DNA-binding domain superfamily/Winged helix DNA-binding domain"/>
    <property type="match status" value="1"/>
</dbReference>
<evidence type="ECO:0000256" key="1">
    <source>
        <dbReference type="ARBA" id="ARBA00023015"/>
    </source>
</evidence>
<evidence type="ECO:0000259" key="4">
    <source>
        <dbReference type="PROSITE" id="PS50949"/>
    </source>
</evidence>
<dbReference type="SMART" id="SM00895">
    <property type="entry name" value="FCD"/>
    <property type="match status" value="1"/>
</dbReference>
<feature type="domain" description="HTH gntR-type" evidence="4">
    <location>
        <begin position="2"/>
        <end position="69"/>
    </location>
</feature>
<dbReference type="SUPFAM" id="SSF48008">
    <property type="entry name" value="GntR ligand-binding domain-like"/>
    <property type="match status" value="1"/>
</dbReference>
<dbReference type="Proteomes" id="UP001059773">
    <property type="component" value="Chromosome"/>
</dbReference>
<dbReference type="InterPro" id="IPR011711">
    <property type="entry name" value="GntR_C"/>
</dbReference>
<reference evidence="5" key="1">
    <citation type="submission" date="2022-07" db="EMBL/GenBank/DDBJ databases">
        <title>FELIX.</title>
        <authorList>
            <person name="Wan K.H."/>
            <person name="Park S."/>
            <person name="Lawrence Q."/>
            <person name="Eichenberger J.P."/>
            <person name="Booth B.W."/>
            <person name="Piaggio A.J."/>
            <person name="Chandler J.C."/>
            <person name="Franklin A.B."/>
            <person name="Celniker S.E."/>
        </authorList>
    </citation>
    <scope>NUCLEOTIDE SEQUENCE</scope>
    <source>
        <strain evidence="5">QA-1986 374</strain>
    </source>
</reference>
<dbReference type="InterPro" id="IPR036390">
    <property type="entry name" value="WH_DNA-bd_sf"/>
</dbReference>
<proteinExistence type="predicted"/>
<dbReference type="PANTHER" id="PTHR43537">
    <property type="entry name" value="TRANSCRIPTIONAL REGULATOR, GNTR FAMILY"/>
    <property type="match status" value="1"/>
</dbReference>
<dbReference type="PROSITE" id="PS50949">
    <property type="entry name" value="HTH_GNTR"/>
    <property type="match status" value="1"/>
</dbReference>
<accession>A0ABY5JQ54</accession>
<keyword evidence="2" id="KW-0238">DNA-binding</keyword>
<dbReference type="InterPro" id="IPR000524">
    <property type="entry name" value="Tscrpt_reg_HTH_GntR"/>
</dbReference>
<dbReference type="Gene3D" id="1.20.120.530">
    <property type="entry name" value="GntR ligand-binding domain-like"/>
    <property type="match status" value="1"/>
</dbReference>
<sequence>MKATKDTVSNLIRQEIINSHLSPNERLVEADLAKKYNVSRTIIRTALADLENERLIEKVPNRGARVRAISLEEAIEITEVRSTLEPLAARKAAININEKEIEQLLIIMKDMKEAHENQNYTLYSKINKQLHNQIYESAHQLTLKRLLNNLRAQSVRYQFRLSMMPIRIDSSLSEHIAIVEAVTQKNAELAEEVMFTHINNMLEAYKNMANNSY</sequence>
<dbReference type="RefSeq" id="WP_256707681.1">
    <property type="nucleotide sequence ID" value="NZ_CP101914.1"/>
</dbReference>
<keyword evidence="6" id="KW-1185">Reference proteome</keyword>
<protein>
    <submittedName>
        <fullName evidence="5">GntR family transcriptional regulator</fullName>
    </submittedName>
</protein>
<keyword evidence="1" id="KW-0805">Transcription regulation</keyword>
<dbReference type="Pfam" id="PF07729">
    <property type="entry name" value="FCD"/>
    <property type="match status" value="1"/>
</dbReference>
<gene>
    <name evidence="5" type="ORF">NP439_20780</name>
</gene>